<dbReference type="PANTHER" id="PTHR33933">
    <property type="entry name" value="NUCLEOTIDYLTRANSFERASE"/>
    <property type="match status" value="1"/>
</dbReference>
<dbReference type="SUPFAM" id="SSF81593">
    <property type="entry name" value="Nucleotidyltransferase substrate binding subunit/domain"/>
    <property type="match status" value="1"/>
</dbReference>
<evidence type="ECO:0000259" key="1">
    <source>
        <dbReference type="PROSITE" id="PS50910"/>
    </source>
</evidence>
<dbReference type="Gene3D" id="3.30.460.10">
    <property type="entry name" value="Beta Polymerase, domain 2"/>
    <property type="match status" value="1"/>
</dbReference>
<dbReference type="Pfam" id="PF05168">
    <property type="entry name" value="HEPN"/>
    <property type="match status" value="1"/>
</dbReference>
<dbReference type="PROSITE" id="PS50910">
    <property type="entry name" value="HEPN"/>
    <property type="match status" value="1"/>
</dbReference>
<dbReference type="PANTHER" id="PTHR33933:SF1">
    <property type="entry name" value="PROTEIN ADENYLYLTRANSFERASE MNTA-RELATED"/>
    <property type="match status" value="1"/>
</dbReference>
<evidence type="ECO:0000313" key="2">
    <source>
        <dbReference type="EMBL" id="USJ25584.1"/>
    </source>
</evidence>
<gene>
    <name evidence="2" type="ORF">NE863_24195</name>
</gene>
<keyword evidence="2" id="KW-0614">Plasmid</keyword>
<feature type="domain" description="HEPN" evidence="1">
    <location>
        <begin position="168"/>
        <end position="288"/>
    </location>
</feature>
<dbReference type="InterPro" id="IPR007842">
    <property type="entry name" value="HEPN_dom"/>
</dbReference>
<dbReference type="RefSeq" id="WP_252160653.1">
    <property type="nucleotide sequence ID" value="NZ_CP098808.1"/>
</dbReference>
<dbReference type="SMART" id="SM00748">
    <property type="entry name" value="HEPN"/>
    <property type="match status" value="1"/>
</dbReference>
<dbReference type="GO" id="GO:0016779">
    <property type="term" value="F:nucleotidyltransferase activity"/>
    <property type="evidence" value="ECO:0007669"/>
    <property type="project" value="InterPro"/>
</dbReference>
<dbReference type="Pfam" id="PF01909">
    <property type="entry name" value="NTP_transf_2"/>
    <property type="match status" value="1"/>
</dbReference>
<dbReference type="SUPFAM" id="SSF81301">
    <property type="entry name" value="Nucleotidyltransferase"/>
    <property type="match status" value="1"/>
</dbReference>
<dbReference type="Gene3D" id="1.20.120.330">
    <property type="entry name" value="Nucleotidyltransferases domain 2"/>
    <property type="match status" value="1"/>
</dbReference>
<protein>
    <submittedName>
        <fullName evidence="2">HEPN domain-containing protein</fullName>
    </submittedName>
</protein>
<dbReference type="InterPro" id="IPR043519">
    <property type="entry name" value="NT_sf"/>
</dbReference>
<evidence type="ECO:0000313" key="3">
    <source>
        <dbReference type="Proteomes" id="UP001055460"/>
    </source>
</evidence>
<dbReference type="EMBL" id="CP098808">
    <property type="protein sequence ID" value="USJ25584.1"/>
    <property type="molecule type" value="Genomic_DNA"/>
</dbReference>
<dbReference type="InterPro" id="IPR052548">
    <property type="entry name" value="Type_VII_TA_antitoxin"/>
</dbReference>
<dbReference type="InterPro" id="IPR002934">
    <property type="entry name" value="Polymerase_NTP_transf_dom"/>
</dbReference>
<reference evidence="2" key="1">
    <citation type="submission" date="2022-06" db="EMBL/GenBank/DDBJ databases">
        <title>Physiological and biochemical characterization and genomic elucidation of a strain of the genus Ensifer adhaerens M8 that combines arsenic oxidation and chromium reduction.</title>
        <authorList>
            <person name="Li X."/>
            <person name="Yu c."/>
        </authorList>
    </citation>
    <scope>NUCLEOTIDE SEQUENCE</scope>
    <source>
        <strain evidence="2">M8</strain>
        <plasmid evidence="2">pA</plasmid>
    </source>
</reference>
<geneLocation type="plasmid" evidence="2 3">
    <name>pA</name>
</geneLocation>
<organism evidence="2 3">
    <name type="scientific">Ensifer adhaerens</name>
    <name type="common">Sinorhizobium morelense</name>
    <dbReference type="NCBI Taxonomy" id="106592"/>
    <lineage>
        <taxon>Bacteria</taxon>
        <taxon>Pseudomonadati</taxon>
        <taxon>Pseudomonadota</taxon>
        <taxon>Alphaproteobacteria</taxon>
        <taxon>Hyphomicrobiales</taxon>
        <taxon>Rhizobiaceae</taxon>
        <taxon>Sinorhizobium/Ensifer group</taxon>
        <taxon>Ensifer</taxon>
    </lineage>
</organism>
<sequence length="301" mass="34657">MKTNLDHLPAIKREELRRVVEIIHEEFDDALKGGSAEFKKRGRILKIALFGSYSRGTFVDEPHTKKGYRSDFDILVIVNNKKLTDPTDWNRTNDRLMRDREIETPVSVIVHALREVNTNLREGRYFFVDIARDGIALYDLDNEPLATPGCVGAQEAWRLASEYLADRLPRSRVFLRTSRFCAGEGNHKEAAFLLHQSIEQAYSTLLLVLTNYSPSSHNLRFLRGLAEDRAEDLVEVWPEQPQRYAAWFNVLNEAYVKARYSPHYDISSEALDWLAQRTEILISKVEAACLGHLERTRPPSK</sequence>
<dbReference type="AlphaFoldDB" id="A0A9Q9DBQ6"/>
<proteinExistence type="predicted"/>
<name>A0A9Q9DBQ6_ENSAD</name>
<dbReference type="CDD" id="cd05403">
    <property type="entry name" value="NT_KNTase_like"/>
    <property type="match status" value="1"/>
</dbReference>
<dbReference type="Proteomes" id="UP001055460">
    <property type="component" value="Plasmid pA"/>
</dbReference>
<accession>A0A9Q9DBQ6</accession>